<evidence type="ECO:0000256" key="1">
    <source>
        <dbReference type="SAM" id="SignalP"/>
    </source>
</evidence>
<sequence length="131" mass="14053">MQFTLALAAAIFASAISAAPAMQSRDTVYPLIKVSVMNDQTGRFATVEIPGDGHAHALPDLFRDSPIDQDGAIMATSAQLISYTPLTHCFFQNVNDIINMYGKGQNYVDLDGQAGVAAPRNMNAFNLQCNA</sequence>
<evidence type="ECO:0000313" key="3">
    <source>
        <dbReference type="Proteomes" id="UP000800094"/>
    </source>
</evidence>
<dbReference type="RefSeq" id="XP_033686316.1">
    <property type="nucleotide sequence ID" value="XM_033828713.1"/>
</dbReference>
<protein>
    <submittedName>
        <fullName evidence="2">Uncharacterized protein</fullName>
    </submittedName>
</protein>
<accession>A0A6A6INC0</accession>
<keyword evidence="3" id="KW-1185">Reference proteome</keyword>
<reference evidence="2" key="1">
    <citation type="journal article" date="2020" name="Stud. Mycol.">
        <title>101 Dothideomycetes genomes: a test case for predicting lifestyles and emergence of pathogens.</title>
        <authorList>
            <person name="Haridas S."/>
            <person name="Albert R."/>
            <person name="Binder M."/>
            <person name="Bloem J."/>
            <person name="Labutti K."/>
            <person name="Salamov A."/>
            <person name="Andreopoulos B."/>
            <person name="Baker S."/>
            <person name="Barry K."/>
            <person name="Bills G."/>
            <person name="Bluhm B."/>
            <person name="Cannon C."/>
            <person name="Castanera R."/>
            <person name="Culley D."/>
            <person name="Daum C."/>
            <person name="Ezra D."/>
            <person name="Gonzalez J."/>
            <person name="Henrissat B."/>
            <person name="Kuo A."/>
            <person name="Liang C."/>
            <person name="Lipzen A."/>
            <person name="Lutzoni F."/>
            <person name="Magnuson J."/>
            <person name="Mondo S."/>
            <person name="Nolan M."/>
            <person name="Ohm R."/>
            <person name="Pangilinan J."/>
            <person name="Park H.-J."/>
            <person name="Ramirez L."/>
            <person name="Alfaro M."/>
            <person name="Sun H."/>
            <person name="Tritt A."/>
            <person name="Yoshinaga Y."/>
            <person name="Zwiers L.-H."/>
            <person name="Turgeon B."/>
            <person name="Goodwin S."/>
            <person name="Spatafora J."/>
            <person name="Crous P."/>
            <person name="Grigoriev I."/>
        </authorList>
    </citation>
    <scope>NUCLEOTIDE SEQUENCE</scope>
    <source>
        <strain evidence="2">CBS 122368</strain>
    </source>
</reference>
<organism evidence="2 3">
    <name type="scientific">Trematosphaeria pertusa</name>
    <dbReference type="NCBI Taxonomy" id="390896"/>
    <lineage>
        <taxon>Eukaryota</taxon>
        <taxon>Fungi</taxon>
        <taxon>Dikarya</taxon>
        <taxon>Ascomycota</taxon>
        <taxon>Pezizomycotina</taxon>
        <taxon>Dothideomycetes</taxon>
        <taxon>Pleosporomycetidae</taxon>
        <taxon>Pleosporales</taxon>
        <taxon>Massarineae</taxon>
        <taxon>Trematosphaeriaceae</taxon>
        <taxon>Trematosphaeria</taxon>
    </lineage>
</organism>
<dbReference type="GeneID" id="54582043"/>
<keyword evidence="1" id="KW-0732">Signal</keyword>
<feature type="signal peptide" evidence="1">
    <location>
        <begin position="1"/>
        <end position="18"/>
    </location>
</feature>
<name>A0A6A6INC0_9PLEO</name>
<dbReference type="OrthoDB" id="3497702at2759"/>
<feature type="chain" id="PRO_5025535502" evidence="1">
    <location>
        <begin position="19"/>
        <end position="131"/>
    </location>
</feature>
<dbReference type="EMBL" id="ML987193">
    <property type="protein sequence ID" value="KAF2251312.1"/>
    <property type="molecule type" value="Genomic_DNA"/>
</dbReference>
<gene>
    <name evidence="2" type="ORF">BU26DRAFT_518004</name>
</gene>
<evidence type="ECO:0000313" key="2">
    <source>
        <dbReference type="EMBL" id="KAF2251312.1"/>
    </source>
</evidence>
<dbReference type="Proteomes" id="UP000800094">
    <property type="component" value="Unassembled WGS sequence"/>
</dbReference>
<proteinExistence type="predicted"/>
<dbReference type="AlphaFoldDB" id="A0A6A6INC0"/>